<feature type="domain" description="Nucleoside transporter/FeoB GTPase Gate" evidence="4">
    <location>
        <begin position="257"/>
        <end position="353"/>
    </location>
</feature>
<evidence type="ECO:0000256" key="2">
    <source>
        <dbReference type="SAM" id="Phobius"/>
    </source>
</evidence>
<dbReference type="GO" id="GO:0005886">
    <property type="term" value="C:plasma membrane"/>
    <property type="evidence" value="ECO:0007669"/>
    <property type="project" value="TreeGrafter"/>
</dbReference>
<comment type="caution">
    <text evidence="5">The sequence shown here is derived from an EMBL/GenBank/DDBJ whole genome shotgun (WGS) entry which is preliminary data.</text>
</comment>
<dbReference type="Proteomes" id="UP000762676">
    <property type="component" value="Unassembled WGS sequence"/>
</dbReference>
<feature type="transmembrane region" description="Helical" evidence="2">
    <location>
        <begin position="174"/>
        <end position="190"/>
    </location>
</feature>
<reference evidence="5 6" key="1">
    <citation type="journal article" date="2021" name="Elife">
        <title>Chloroplast acquisition without the gene transfer in kleptoplastic sea slugs, Plakobranchus ocellatus.</title>
        <authorList>
            <person name="Maeda T."/>
            <person name="Takahashi S."/>
            <person name="Yoshida T."/>
            <person name="Shimamura S."/>
            <person name="Takaki Y."/>
            <person name="Nagai Y."/>
            <person name="Toyoda A."/>
            <person name="Suzuki Y."/>
            <person name="Arimoto A."/>
            <person name="Ishii H."/>
            <person name="Satoh N."/>
            <person name="Nishiyama T."/>
            <person name="Hasebe M."/>
            <person name="Maruyama T."/>
            <person name="Minagawa J."/>
            <person name="Obokata J."/>
            <person name="Shigenobu S."/>
        </authorList>
    </citation>
    <scope>NUCLEOTIDE SEQUENCE [LARGE SCALE GENOMIC DNA]</scope>
</reference>
<accession>A0AAV4JNP2</accession>
<keyword evidence="2" id="KW-1133">Transmembrane helix</keyword>
<evidence type="ECO:0000256" key="1">
    <source>
        <dbReference type="SAM" id="MobiDB-lite"/>
    </source>
</evidence>
<evidence type="ECO:0000313" key="5">
    <source>
        <dbReference type="EMBL" id="GFS23920.1"/>
    </source>
</evidence>
<dbReference type="InterPro" id="IPR011642">
    <property type="entry name" value="Gate_dom"/>
</dbReference>
<dbReference type="AlphaFoldDB" id="A0AAV4JNP2"/>
<feature type="transmembrane region" description="Helical" evidence="2">
    <location>
        <begin position="197"/>
        <end position="217"/>
    </location>
</feature>
<feature type="compositionally biased region" description="Acidic residues" evidence="1">
    <location>
        <begin position="38"/>
        <end position="48"/>
    </location>
</feature>
<evidence type="ECO:0000313" key="6">
    <source>
        <dbReference type="Proteomes" id="UP000762676"/>
    </source>
</evidence>
<keyword evidence="2" id="KW-0812">Transmembrane</keyword>
<feature type="transmembrane region" description="Helical" evidence="2">
    <location>
        <begin position="260"/>
        <end position="279"/>
    </location>
</feature>
<keyword evidence="6" id="KW-1185">Reference proteome</keyword>
<dbReference type="GO" id="GO:0005415">
    <property type="term" value="F:nucleoside:sodium symporter activity"/>
    <property type="evidence" value="ECO:0007669"/>
    <property type="project" value="TreeGrafter"/>
</dbReference>
<dbReference type="InterPro" id="IPR002668">
    <property type="entry name" value="CNT_N_dom"/>
</dbReference>
<evidence type="ECO:0000259" key="4">
    <source>
        <dbReference type="Pfam" id="PF07670"/>
    </source>
</evidence>
<dbReference type="InterPro" id="IPR008276">
    <property type="entry name" value="C_nuclsd_transpt"/>
</dbReference>
<feature type="domain" description="Concentrative nucleoside transporter N-terminal" evidence="3">
    <location>
        <begin position="178"/>
        <end position="250"/>
    </location>
</feature>
<sequence length="399" mass="43586">MAAPVSKIAIDPRTGPRHSSDDSDVGVHLTDISATDKDELDSEDESVGEESSSSLLTEIVSRISGDKLKYGIVGVVAFLYAAYFICAVVMYASASCDERHDVMPLVALTIVVGVGILYWLLTSRFSEPIDTASTLASDFITSHWSIIKWVLLTILFGGILAIIITSIVQKPSNTMSLVGWLFLVLLLMVCSRAPRKINWRPVLGGFALQFYFAAMILKWDKGYDLFDAIGKLFTKFMAYSSYGADFVFGNTSDHFFAFKILPVIIFFSCVITMLYYVGVMQALIEKIATVMRVTLGTTAAESLCAAANIFIGLIEAPMLVRPFLRFMTRSELHAVMVGGYSTIAGGVLAAYIMKGVSAIHLLTASAMSAPTALAVSKILYPELGRSRPDRLRETINEKP</sequence>
<feature type="region of interest" description="Disordered" evidence="1">
    <location>
        <begin position="1"/>
        <end position="49"/>
    </location>
</feature>
<feature type="transmembrane region" description="Helical" evidence="2">
    <location>
        <begin position="299"/>
        <end position="320"/>
    </location>
</feature>
<dbReference type="EMBL" id="BMAT01003350">
    <property type="protein sequence ID" value="GFS23920.1"/>
    <property type="molecule type" value="Genomic_DNA"/>
</dbReference>
<feature type="transmembrane region" description="Helical" evidence="2">
    <location>
        <begin position="149"/>
        <end position="168"/>
    </location>
</feature>
<dbReference type="PANTHER" id="PTHR10590">
    <property type="entry name" value="SODIUM/NUCLEOSIDE COTRANSPORTER"/>
    <property type="match status" value="1"/>
</dbReference>
<evidence type="ECO:0000259" key="3">
    <source>
        <dbReference type="Pfam" id="PF01773"/>
    </source>
</evidence>
<keyword evidence="2" id="KW-0472">Membrane</keyword>
<dbReference type="PANTHER" id="PTHR10590:SF4">
    <property type="entry name" value="SOLUTE CARRIER FAMILY 28 MEMBER 3"/>
    <property type="match status" value="1"/>
</dbReference>
<feature type="transmembrane region" description="Helical" evidence="2">
    <location>
        <begin position="70"/>
        <end position="90"/>
    </location>
</feature>
<feature type="transmembrane region" description="Helical" evidence="2">
    <location>
        <begin position="102"/>
        <end position="121"/>
    </location>
</feature>
<name>A0AAV4JNP2_9GAST</name>
<organism evidence="5 6">
    <name type="scientific">Elysia marginata</name>
    <dbReference type="NCBI Taxonomy" id="1093978"/>
    <lineage>
        <taxon>Eukaryota</taxon>
        <taxon>Metazoa</taxon>
        <taxon>Spiralia</taxon>
        <taxon>Lophotrochozoa</taxon>
        <taxon>Mollusca</taxon>
        <taxon>Gastropoda</taxon>
        <taxon>Heterobranchia</taxon>
        <taxon>Euthyneura</taxon>
        <taxon>Panpulmonata</taxon>
        <taxon>Sacoglossa</taxon>
        <taxon>Placobranchoidea</taxon>
        <taxon>Plakobranchidae</taxon>
        <taxon>Elysia</taxon>
    </lineage>
</organism>
<proteinExistence type="predicted"/>
<feature type="transmembrane region" description="Helical" evidence="2">
    <location>
        <begin position="332"/>
        <end position="352"/>
    </location>
</feature>
<dbReference type="Pfam" id="PF07670">
    <property type="entry name" value="Gate"/>
    <property type="match status" value="1"/>
</dbReference>
<dbReference type="Pfam" id="PF01773">
    <property type="entry name" value="Nucleos_tra2_N"/>
    <property type="match status" value="1"/>
</dbReference>
<gene>
    <name evidence="5" type="ORF">ElyMa_001651900</name>
</gene>
<protein>
    <submittedName>
        <fullName evidence="5">Sodium/nucleoside cotransporter</fullName>
    </submittedName>
</protein>